<gene>
    <name evidence="2" type="ORF">NliqN6_2933</name>
</gene>
<evidence type="ECO:0000313" key="2">
    <source>
        <dbReference type="EMBL" id="GHJ86531.1"/>
    </source>
</evidence>
<dbReference type="Proteomes" id="UP000620104">
    <property type="component" value="Unassembled WGS sequence"/>
</dbReference>
<feature type="region of interest" description="Disordered" evidence="1">
    <location>
        <begin position="98"/>
        <end position="152"/>
    </location>
</feature>
<protein>
    <submittedName>
        <fullName evidence="2">Uncharacterized protein</fullName>
    </submittedName>
</protein>
<reference evidence="2" key="1">
    <citation type="submission" date="2020-07" db="EMBL/GenBank/DDBJ databases">
        <title>Draft Genome Sequence of a Deep-Sea Yeast, Naganishia (Cryptococcus) liquefaciens strain N6.</title>
        <authorList>
            <person name="Han Y.W."/>
            <person name="Kajitani R."/>
            <person name="Morimoto H."/>
            <person name="Parhat M."/>
            <person name="Tsubouchi H."/>
            <person name="Bakenova O."/>
            <person name="Ogata M."/>
            <person name="Argunhan B."/>
            <person name="Aoki R."/>
            <person name="Kajiwara S."/>
            <person name="Itoh T."/>
            <person name="Iwasaki H."/>
        </authorList>
    </citation>
    <scope>NUCLEOTIDE SEQUENCE</scope>
    <source>
        <strain evidence="2">N6</strain>
    </source>
</reference>
<dbReference type="EMBL" id="BLZA01000018">
    <property type="protein sequence ID" value="GHJ86531.1"/>
    <property type="molecule type" value="Genomic_DNA"/>
</dbReference>
<keyword evidence="3" id="KW-1185">Reference proteome</keyword>
<sequence>MTPSLVAPSSVLEIALTGELVVRALMDAPAVVAAGAGNGGGSDGGGGIGNANGNGPLQRGWWSEITYDPWAAKSPLPNAMVPEGPHRRIRPATRALSTVRAGSRASLNPNNMPSPSILSVNDNEAAQTMTSNDDSEPIAAPVCLTQRKDKSF</sequence>
<organism evidence="2 3">
    <name type="scientific">Naganishia liquefaciens</name>
    <dbReference type="NCBI Taxonomy" id="104408"/>
    <lineage>
        <taxon>Eukaryota</taxon>
        <taxon>Fungi</taxon>
        <taxon>Dikarya</taxon>
        <taxon>Basidiomycota</taxon>
        <taxon>Agaricomycotina</taxon>
        <taxon>Tremellomycetes</taxon>
        <taxon>Filobasidiales</taxon>
        <taxon>Filobasidiaceae</taxon>
        <taxon>Naganishia</taxon>
    </lineage>
</organism>
<name>A0A8H3YGA9_9TREE</name>
<evidence type="ECO:0000256" key="1">
    <source>
        <dbReference type="SAM" id="MobiDB-lite"/>
    </source>
</evidence>
<comment type="caution">
    <text evidence="2">The sequence shown here is derived from an EMBL/GenBank/DDBJ whole genome shotgun (WGS) entry which is preliminary data.</text>
</comment>
<dbReference type="AlphaFoldDB" id="A0A8H3YGA9"/>
<accession>A0A8H3YGA9</accession>
<proteinExistence type="predicted"/>
<feature type="compositionally biased region" description="Polar residues" evidence="1">
    <location>
        <begin position="105"/>
        <end position="132"/>
    </location>
</feature>
<evidence type="ECO:0000313" key="3">
    <source>
        <dbReference type="Proteomes" id="UP000620104"/>
    </source>
</evidence>